<reference evidence="2" key="1">
    <citation type="submission" date="2020-06" db="EMBL/GenBank/DDBJ databases">
        <title>Haloterrigena sp. nov., an extremely halophilic archaeon isolated from a saline sediment.</title>
        <authorList>
            <person name="Liu B.-B."/>
        </authorList>
    </citation>
    <scope>NUCLEOTIDE SEQUENCE</scope>
    <source>
        <strain evidence="2">SYSU A121-1</strain>
    </source>
</reference>
<dbReference type="InterPro" id="IPR011047">
    <property type="entry name" value="Quinoprotein_ADH-like_sf"/>
</dbReference>
<dbReference type="Proteomes" id="UP000728647">
    <property type="component" value="Unassembled WGS sequence"/>
</dbReference>
<dbReference type="PANTHER" id="PTHR34512">
    <property type="entry name" value="CELL SURFACE PROTEIN"/>
    <property type="match status" value="1"/>
</dbReference>
<dbReference type="InterPro" id="IPR018391">
    <property type="entry name" value="PQQ_b-propeller_rpt"/>
</dbReference>
<dbReference type="PROSITE" id="PS51318">
    <property type="entry name" value="TAT"/>
    <property type="match status" value="1"/>
</dbReference>
<dbReference type="Pfam" id="PF13360">
    <property type="entry name" value="PQQ_2"/>
    <property type="match status" value="1"/>
</dbReference>
<organism evidence="2 3">
    <name type="scientific">Haloterrigena gelatinilytica</name>
    <dbReference type="NCBI Taxonomy" id="2741724"/>
    <lineage>
        <taxon>Archaea</taxon>
        <taxon>Methanobacteriati</taxon>
        <taxon>Methanobacteriota</taxon>
        <taxon>Stenosarchaea group</taxon>
        <taxon>Halobacteria</taxon>
        <taxon>Halobacteriales</taxon>
        <taxon>Natrialbaceae</taxon>
        <taxon>Haloterrigena</taxon>
    </lineage>
</organism>
<dbReference type="SMART" id="SM00564">
    <property type="entry name" value="PQQ"/>
    <property type="match status" value="6"/>
</dbReference>
<feature type="domain" description="Pyrrolo-quinoline quinone repeat" evidence="1">
    <location>
        <begin position="154"/>
        <end position="362"/>
    </location>
</feature>
<gene>
    <name evidence="2" type="ORF">HT576_20185</name>
</gene>
<dbReference type="PANTHER" id="PTHR34512:SF30">
    <property type="entry name" value="OUTER MEMBRANE PROTEIN ASSEMBLY FACTOR BAMB"/>
    <property type="match status" value="1"/>
</dbReference>
<comment type="caution">
    <text evidence="2">The sequence shown here is derived from an EMBL/GenBank/DDBJ whole genome shotgun (WGS) entry which is preliminary data.</text>
</comment>
<dbReference type="EMBL" id="JABURA010000001">
    <property type="protein sequence ID" value="NUB93323.1"/>
    <property type="molecule type" value="Genomic_DNA"/>
</dbReference>
<dbReference type="AlphaFoldDB" id="A0A8J8GND6"/>
<protein>
    <submittedName>
        <fullName evidence="2">PQQ-binding-like beta-propeller repeat protein</fullName>
    </submittedName>
</protein>
<proteinExistence type="predicted"/>
<dbReference type="InterPro" id="IPR002372">
    <property type="entry name" value="PQQ_rpt_dom"/>
</dbReference>
<evidence type="ECO:0000259" key="1">
    <source>
        <dbReference type="Pfam" id="PF13360"/>
    </source>
</evidence>
<name>A0A8J8GND6_9EURY</name>
<sequence length="411" mass="43280">MPSRRRLLAGVGLGAVGIAGGASVLGDGLRTSIGVASAADSAEVDWPMARYDAAGTGFNPDTSGPKDDPRIAWEGTFDRTGGFGMGPPILADGTVYASTDELVAFDAATGDVRFSYGDAHRFSSPAHVPSSIYRTETLAVATPGGIVGLNAGGGLKLFGRRFGDERWEVSAGESGFDFFGSTEVPPPVTVDETVYGVVPETSDVVALEADSGRERWRRTVEYSDIASEALRRPAVRDGTVFVTAWPHQLRAFDAETGDEEWRDELDEQTVLAPTATDDAVVVPTRSGVTTYEADGSDVRWKRDLEGNATEGAAAVADGTVFLADSNQSLHALDLETGDEEWSVSFATPTTPVVADGVVYVTNGAEIIAFDAETGDELFAYESEWTFSPPAVGDGVLYAVDGDRLLALEGSA</sequence>
<dbReference type="InterPro" id="IPR006311">
    <property type="entry name" value="TAT_signal"/>
</dbReference>
<dbReference type="RefSeq" id="WP_174702921.1">
    <property type="nucleotide sequence ID" value="NZ_JABURA010000001.1"/>
</dbReference>
<dbReference type="SUPFAM" id="SSF50998">
    <property type="entry name" value="Quinoprotein alcohol dehydrogenase-like"/>
    <property type="match status" value="2"/>
</dbReference>
<accession>A0A8J8GND6</accession>
<dbReference type="Gene3D" id="2.40.128.630">
    <property type="match status" value="2"/>
</dbReference>
<dbReference type="OrthoDB" id="169171at2157"/>
<evidence type="ECO:0000313" key="3">
    <source>
        <dbReference type="Proteomes" id="UP000728647"/>
    </source>
</evidence>
<evidence type="ECO:0000313" key="2">
    <source>
        <dbReference type="EMBL" id="NUB93323.1"/>
    </source>
</evidence>
<dbReference type="Gene3D" id="2.140.10.10">
    <property type="entry name" value="Quinoprotein alcohol dehydrogenase-like superfamily"/>
    <property type="match status" value="1"/>
</dbReference>